<dbReference type="EMBL" id="JBITGY010000007">
    <property type="protein sequence ID" value="MFI6500753.1"/>
    <property type="molecule type" value="Genomic_DNA"/>
</dbReference>
<reference evidence="2 3" key="1">
    <citation type="submission" date="2024-10" db="EMBL/GenBank/DDBJ databases">
        <title>The Natural Products Discovery Center: Release of the First 8490 Sequenced Strains for Exploring Actinobacteria Biosynthetic Diversity.</title>
        <authorList>
            <person name="Kalkreuter E."/>
            <person name="Kautsar S.A."/>
            <person name="Yang D."/>
            <person name="Bader C.D."/>
            <person name="Teijaro C.N."/>
            <person name="Fluegel L."/>
            <person name="Davis C.M."/>
            <person name="Simpson J.R."/>
            <person name="Lauterbach L."/>
            <person name="Steele A.D."/>
            <person name="Gui C."/>
            <person name="Meng S."/>
            <person name="Li G."/>
            <person name="Viehrig K."/>
            <person name="Ye F."/>
            <person name="Su P."/>
            <person name="Kiefer A.F."/>
            <person name="Nichols A."/>
            <person name="Cepeda A.J."/>
            <person name="Yan W."/>
            <person name="Fan B."/>
            <person name="Jiang Y."/>
            <person name="Adhikari A."/>
            <person name="Zheng C.-J."/>
            <person name="Schuster L."/>
            <person name="Cowan T.M."/>
            <person name="Smanski M.J."/>
            <person name="Chevrette M.G."/>
            <person name="De Carvalho L.P.S."/>
            <person name="Shen B."/>
        </authorList>
    </citation>
    <scope>NUCLEOTIDE SEQUENCE [LARGE SCALE GENOMIC DNA]</scope>
    <source>
        <strain evidence="2 3">NPDC050545</strain>
    </source>
</reference>
<sequence length="162" mass="17902">MTEHPGLPPEAALIRERREQMLPRMSIRKAAARASMSEAAWRHIENGRYVGPADKIALMAREVGVTPGELDALGRGDAARLLRSDVRQRAADEPAMADLDSGATSEALLQMILQGLDEIRRAPALSEEQKKALERSLIRSVMSVFHGQMEHIKTAIEIARQD</sequence>
<proteinExistence type="predicted"/>
<dbReference type="RefSeq" id="WP_397084870.1">
    <property type="nucleotide sequence ID" value="NZ_JBITGY010000007.1"/>
</dbReference>
<keyword evidence="3" id="KW-1185">Reference proteome</keyword>
<evidence type="ECO:0000313" key="3">
    <source>
        <dbReference type="Proteomes" id="UP001612741"/>
    </source>
</evidence>
<dbReference type="CDD" id="cd00093">
    <property type="entry name" value="HTH_XRE"/>
    <property type="match status" value="1"/>
</dbReference>
<name>A0ABW7YXV0_9ACTN</name>
<organism evidence="2 3">
    <name type="scientific">Nonomuraea typhae</name>
    <dbReference type="NCBI Taxonomy" id="2603600"/>
    <lineage>
        <taxon>Bacteria</taxon>
        <taxon>Bacillati</taxon>
        <taxon>Actinomycetota</taxon>
        <taxon>Actinomycetes</taxon>
        <taxon>Streptosporangiales</taxon>
        <taxon>Streptosporangiaceae</taxon>
        <taxon>Nonomuraea</taxon>
    </lineage>
</organism>
<dbReference type="Pfam" id="PF13560">
    <property type="entry name" value="HTH_31"/>
    <property type="match status" value="1"/>
</dbReference>
<dbReference type="PROSITE" id="PS50943">
    <property type="entry name" value="HTH_CROC1"/>
    <property type="match status" value="1"/>
</dbReference>
<evidence type="ECO:0000259" key="1">
    <source>
        <dbReference type="PROSITE" id="PS50943"/>
    </source>
</evidence>
<gene>
    <name evidence="2" type="ORF">ACIBG2_25495</name>
</gene>
<protein>
    <submittedName>
        <fullName evidence="2">Helix-turn-helix domain-containing protein</fullName>
    </submittedName>
</protein>
<dbReference type="SUPFAM" id="SSF47413">
    <property type="entry name" value="lambda repressor-like DNA-binding domains"/>
    <property type="match status" value="1"/>
</dbReference>
<dbReference type="Gene3D" id="1.10.260.40">
    <property type="entry name" value="lambda repressor-like DNA-binding domains"/>
    <property type="match status" value="1"/>
</dbReference>
<dbReference type="Proteomes" id="UP001612741">
    <property type="component" value="Unassembled WGS sequence"/>
</dbReference>
<evidence type="ECO:0000313" key="2">
    <source>
        <dbReference type="EMBL" id="MFI6500753.1"/>
    </source>
</evidence>
<dbReference type="InterPro" id="IPR010982">
    <property type="entry name" value="Lambda_DNA-bd_dom_sf"/>
</dbReference>
<dbReference type="SMART" id="SM00530">
    <property type="entry name" value="HTH_XRE"/>
    <property type="match status" value="1"/>
</dbReference>
<feature type="domain" description="HTH cro/C1-type" evidence="1">
    <location>
        <begin position="14"/>
        <end position="70"/>
    </location>
</feature>
<dbReference type="InterPro" id="IPR001387">
    <property type="entry name" value="Cro/C1-type_HTH"/>
</dbReference>
<comment type="caution">
    <text evidence="2">The sequence shown here is derived from an EMBL/GenBank/DDBJ whole genome shotgun (WGS) entry which is preliminary data.</text>
</comment>
<accession>A0ABW7YXV0</accession>